<dbReference type="RefSeq" id="WP_307429948.1">
    <property type="nucleotide sequence ID" value="NZ_JAUSVK010000001.1"/>
</dbReference>
<dbReference type="Proteomes" id="UP001237448">
    <property type="component" value="Unassembled WGS sequence"/>
</dbReference>
<reference evidence="1 2" key="1">
    <citation type="submission" date="2023-07" db="EMBL/GenBank/DDBJ databases">
        <title>Genomic Encyclopedia of Type Strains, Phase IV (KMG-IV): sequencing the most valuable type-strain genomes for metagenomic binning, comparative biology and taxonomic classification.</title>
        <authorList>
            <person name="Goeker M."/>
        </authorList>
    </citation>
    <scope>NUCLEOTIDE SEQUENCE [LARGE SCALE GENOMIC DNA]</scope>
    <source>
        <strain evidence="1 2">DSM 5896</strain>
    </source>
</reference>
<evidence type="ECO:0008006" key="3">
    <source>
        <dbReference type="Google" id="ProtNLM"/>
    </source>
</evidence>
<keyword evidence="2" id="KW-1185">Reference proteome</keyword>
<gene>
    <name evidence="1" type="ORF">J3R73_003688</name>
</gene>
<dbReference type="EMBL" id="JAUSVK010000001">
    <property type="protein sequence ID" value="MDQ0393896.1"/>
    <property type="molecule type" value="Genomic_DNA"/>
</dbReference>
<organism evidence="1 2">
    <name type="scientific">Labrys monachus</name>
    <dbReference type="NCBI Taxonomy" id="217067"/>
    <lineage>
        <taxon>Bacteria</taxon>
        <taxon>Pseudomonadati</taxon>
        <taxon>Pseudomonadota</taxon>
        <taxon>Alphaproteobacteria</taxon>
        <taxon>Hyphomicrobiales</taxon>
        <taxon>Xanthobacteraceae</taxon>
        <taxon>Labrys</taxon>
    </lineage>
</organism>
<protein>
    <recommendedName>
        <fullName evidence="3">Histidine-specific methyltransferase SAM-dependent domain-containing protein</fullName>
    </recommendedName>
</protein>
<evidence type="ECO:0000313" key="1">
    <source>
        <dbReference type="EMBL" id="MDQ0393896.1"/>
    </source>
</evidence>
<name>A0ABU0FH01_9HYPH</name>
<comment type="caution">
    <text evidence="1">The sequence shown here is derived from an EMBL/GenBank/DDBJ whole genome shotgun (WGS) entry which is preliminary data.</text>
</comment>
<accession>A0ABU0FH01</accession>
<proteinExistence type="predicted"/>
<evidence type="ECO:0000313" key="2">
    <source>
        <dbReference type="Proteomes" id="UP001237448"/>
    </source>
</evidence>
<sequence>MAPIPSAISGRRAPPTALTREGISLPVIDVTDPRFHIAEDPPAMARLYKAVAEGDRGRRWIPAFVVKAMLRALARRSLLAQAMFGSDGSYLDGLSTYVLKLGPANLPPPFDGPADRRFAALPHVTFLRLRTQQVARMLADGIARAPAAAGAPLHLVNIGGGPAIDSLNALILLKRDRASVLERPIAIHVLDGDDAGPFFGANALAALQAPGCPLEGLDVTFGHRFYDWNDFAALEELVRELVAGGALLAASSEGALFEYGDDSAIIGNLRALRSAELVVGSVTRGDKTRRDMIANSRFKLFPRGLEGFEPLARQAGFEVAASEPGVLSDQVALRPAGQTERALS</sequence>